<keyword evidence="3" id="KW-1185">Reference proteome</keyword>
<proteinExistence type="predicted"/>
<dbReference type="Proteomes" id="UP000299102">
    <property type="component" value="Unassembled WGS sequence"/>
</dbReference>
<comment type="caution">
    <text evidence="2">The sequence shown here is derived from an EMBL/GenBank/DDBJ whole genome shotgun (WGS) entry which is preliminary data.</text>
</comment>
<evidence type="ECO:0000256" key="1">
    <source>
        <dbReference type="SAM" id="MobiDB-lite"/>
    </source>
</evidence>
<reference evidence="2 3" key="1">
    <citation type="journal article" date="2019" name="Commun. Biol.">
        <title>The bagworm genome reveals a unique fibroin gene that provides high tensile strength.</title>
        <authorList>
            <person name="Kono N."/>
            <person name="Nakamura H."/>
            <person name="Ohtoshi R."/>
            <person name="Tomita M."/>
            <person name="Numata K."/>
            <person name="Arakawa K."/>
        </authorList>
    </citation>
    <scope>NUCLEOTIDE SEQUENCE [LARGE SCALE GENOMIC DNA]</scope>
</reference>
<gene>
    <name evidence="2" type="ORF">EVAR_85631_1</name>
</gene>
<sequence>MDGLALGFPAVHESTTLQRLDGRSSEQLCVAAMDATVCDRVLTIEMVKSVGSCDQLDETETPIVKSRVKRAKTAYAHKKATHPKSGPQQMGVRGQGVPKESAALLTETFFPDDQVDTDDPFHMEVRRRTDGDCLPPMASEDLPGMDLPFTSAEIKDALKGFHPRKVPDINGFISVIC</sequence>
<name>A0A4C1XWG3_EUMVA</name>
<protein>
    <submittedName>
        <fullName evidence="2">Uncharacterized protein</fullName>
    </submittedName>
</protein>
<dbReference type="EMBL" id="BGZK01000958">
    <property type="protein sequence ID" value="GBP66485.1"/>
    <property type="molecule type" value="Genomic_DNA"/>
</dbReference>
<dbReference type="OrthoDB" id="7431971at2759"/>
<dbReference type="AlphaFoldDB" id="A0A4C1XWG3"/>
<evidence type="ECO:0000313" key="3">
    <source>
        <dbReference type="Proteomes" id="UP000299102"/>
    </source>
</evidence>
<evidence type="ECO:0000313" key="2">
    <source>
        <dbReference type="EMBL" id="GBP66485.1"/>
    </source>
</evidence>
<accession>A0A4C1XWG3</accession>
<organism evidence="2 3">
    <name type="scientific">Eumeta variegata</name>
    <name type="common">Bagworm moth</name>
    <name type="synonym">Eumeta japonica</name>
    <dbReference type="NCBI Taxonomy" id="151549"/>
    <lineage>
        <taxon>Eukaryota</taxon>
        <taxon>Metazoa</taxon>
        <taxon>Ecdysozoa</taxon>
        <taxon>Arthropoda</taxon>
        <taxon>Hexapoda</taxon>
        <taxon>Insecta</taxon>
        <taxon>Pterygota</taxon>
        <taxon>Neoptera</taxon>
        <taxon>Endopterygota</taxon>
        <taxon>Lepidoptera</taxon>
        <taxon>Glossata</taxon>
        <taxon>Ditrysia</taxon>
        <taxon>Tineoidea</taxon>
        <taxon>Psychidae</taxon>
        <taxon>Oiketicinae</taxon>
        <taxon>Eumeta</taxon>
    </lineage>
</organism>
<feature type="region of interest" description="Disordered" evidence="1">
    <location>
        <begin position="75"/>
        <end position="94"/>
    </location>
</feature>